<dbReference type="Proteomes" id="UP000254869">
    <property type="component" value="Unassembled WGS sequence"/>
</dbReference>
<keyword evidence="3" id="KW-0804">Transcription</keyword>
<dbReference type="GO" id="GO:0045892">
    <property type="term" value="P:negative regulation of DNA-templated transcription"/>
    <property type="evidence" value="ECO:0007669"/>
    <property type="project" value="TreeGrafter"/>
</dbReference>
<proteinExistence type="predicted"/>
<dbReference type="InterPro" id="IPR036390">
    <property type="entry name" value="WH_DNA-bd_sf"/>
</dbReference>
<sequence>MAAEGPRYQRIADLLREEIRSGTWKPGDRLPSHSELADQMQVSITTARNAIQVLVAENLLYTATSRGTIVRSQEVLESVVTNHIRPDRPKSSHDIFSEIGRAAGREPSKQFTARMEPAGAEVAMWLGIAKDSWVMSRTVVQYLDNEPWSWEVSFYPRDLAEATGIDSPHDIPEGTTRRLAERGFVETAHRDTVAARPATAEEAAVLGVGTGTMLLDHLRIGASADRITRVTRHRSIAARNRLAYELGDDDGTEMIRRVLGTPQPPGNSHYFGNSLVPGPP</sequence>
<dbReference type="SMART" id="SM00866">
    <property type="entry name" value="UTRA"/>
    <property type="match status" value="1"/>
</dbReference>
<dbReference type="SMART" id="SM00345">
    <property type="entry name" value="HTH_GNTR"/>
    <property type="match status" value="1"/>
</dbReference>
<keyword evidence="1" id="KW-0805">Transcription regulation</keyword>
<dbReference type="SUPFAM" id="SSF46785">
    <property type="entry name" value="Winged helix' DNA-binding domain"/>
    <property type="match status" value="1"/>
</dbReference>
<reference evidence="6 7" key="1">
    <citation type="submission" date="2018-07" db="EMBL/GenBank/DDBJ databases">
        <title>Genomic Encyclopedia of Type Strains, Phase IV (KMG-IV): sequencing the most valuable type-strain genomes for metagenomic binning, comparative biology and taxonomic classification.</title>
        <authorList>
            <person name="Goeker M."/>
        </authorList>
    </citation>
    <scope>NUCLEOTIDE SEQUENCE [LARGE SCALE GENOMIC DNA]</scope>
    <source>
        <strain evidence="6 7">DSM 44290</strain>
    </source>
</reference>
<dbReference type="PANTHER" id="PTHR44846">
    <property type="entry name" value="MANNOSYL-D-GLYCERATE TRANSPORT/METABOLISM SYSTEM REPRESSOR MNGR-RELATED"/>
    <property type="match status" value="1"/>
</dbReference>
<organism evidence="6 7">
    <name type="scientific">Nocardia pseudobrasiliensis</name>
    <dbReference type="NCBI Taxonomy" id="45979"/>
    <lineage>
        <taxon>Bacteria</taxon>
        <taxon>Bacillati</taxon>
        <taxon>Actinomycetota</taxon>
        <taxon>Actinomycetes</taxon>
        <taxon>Mycobacteriales</taxon>
        <taxon>Nocardiaceae</taxon>
        <taxon>Nocardia</taxon>
    </lineage>
</organism>
<evidence type="ECO:0000313" key="7">
    <source>
        <dbReference type="Proteomes" id="UP000254869"/>
    </source>
</evidence>
<dbReference type="STRING" id="1210086.GCA_001613105_06816"/>
<evidence type="ECO:0000313" key="6">
    <source>
        <dbReference type="EMBL" id="RDI64500.1"/>
    </source>
</evidence>
<name>A0A370I1P5_9NOCA</name>
<feature type="domain" description="HTH gntR-type" evidence="5">
    <location>
        <begin position="5"/>
        <end position="73"/>
    </location>
</feature>
<dbReference type="CDD" id="cd07377">
    <property type="entry name" value="WHTH_GntR"/>
    <property type="match status" value="1"/>
</dbReference>
<dbReference type="GO" id="GO:0003677">
    <property type="term" value="F:DNA binding"/>
    <property type="evidence" value="ECO:0007669"/>
    <property type="project" value="UniProtKB-KW"/>
</dbReference>
<dbReference type="Gene3D" id="3.40.1410.10">
    <property type="entry name" value="Chorismate lyase-like"/>
    <property type="match status" value="1"/>
</dbReference>
<comment type="caution">
    <text evidence="6">The sequence shown here is derived from an EMBL/GenBank/DDBJ whole genome shotgun (WGS) entry which is preliminary data.</text>
</comment>
<keyword evidence="7" id="KW-1185">Reference proteome</keyword>
<dbReference type="PROSITE" id="PS50949">
    <property type="entry name" value="HTH_GNTR"/>
    <property type="match status" value="1"/>
</dbReference>
<dbReference type="InterPro" id="IPR011663">
    <property type="entry name" value="UTRA"/>
</dbReference>
<keyword evidence="2" id="KW-0238">DNA-binding</keyword>
<evidence type="ECO:0000256" key="4">
    <source>
        <dbReference type="SAM" id="MobiDB-lite"/>
    </source>
</evidence>
<protein>
    <submittedName>
        <fullName evidence="6">GntR family transcriptional regulator</fullName>
    </submittedName>
</protein>
<dbReference type="RefSeq" id="WP_068006485.1">
    <property type="nucleotide sequence ID" value="NZ_QQBC01000008.1"/>
</dbReference>
<dbReference type="EMBL" id="QQBC01000008">
    <property type="protein sequence ID" value="RDI64500.1"/>
    <property type="molecule type" value="Genomic_DNA"/>
</dbReference>
<dbReference type="SUPFAM" id="SSF64288">
    <property type="entry name" value="Chorismate lyase-like"/>
    <property type="match status" value="1"/>
</dbReference>
<evidence type="ECO:0000256" key="1">
    <source>
        <dbReference type="ARBA" id="ARBA00023015"/>
    </source>
</evidence>
<dbReference type="AlphaFoldDB" id="A0A370I1P5"/>
<dbReference type="InterPro" id="IPR036388">
    <property type="entry name" value="WH-like_DNA-bd_sf"/>
</dbReference>
<evidence type="ECO:0000256" key="2">
    <source>
        <dbReference type="ARBA" id="ARBA00023125"/>
    </source>
</evidence>
<dbReference type="GO" id="GO:0003700">
    <property type="term" value="F:DNA-binding transcription factor activity"/>
    <property type="evidence" value="ECO:0007669"/>
    <property type="project" value="InterPro"/>
</dbReference>
<evidence type="ECO:0000259" key="5">
    <source>
        <dbReference type="PROSITE" id="PS50949"/>
    </source>
</evidence>
<dbReference type="Pfam" id="PF00392">
    <property type="entry name" value="GntR"/>
    <property type="match status" value="1"/>
</dbReference>
<dbReference type="InterPro" id="IPR028978">
    <property type="entry name" value="Chorismate_lyase_/UTRA_dom_sf"/>
</dbReference>
<feature type="region of interest" description="Disordered" evidence="4">
    <location>
        <begin position="261"/>
        <end position="280"/>
    </location>
</feature>
<dbReference type="InterPro" id="IPR050679">
    <property type="entry name" value="Bact_HTH_transcr_reg"/>
</dbReference>
<accession>A0A370I1P5</accession>
<gene>
    <name evidence="6" type="ORF">DFR76_108333</name>
</gene>
<evidence type="ECO:0000256" key="3">
    <source>
        <dbReference type="ARBA" id="ARBA00023163"/>
    </source>
</evidence>
<dbReference type="PANTHER" id="PTHR44846:SF17">
    <property type="entry name" value="GNTR-FAMILY TRANSCRIPTIONAL REGULATOR"/>
    <property type="match status" value="1"/>
</dbReference>
<dbReference type="Pfam" id="PF07702">
    <property type="entry name" value="UTRA"/>
    <property type="match status" value="1"/>
</dbReference>
<dbReference type="InterPro" id="IPR000524">
    <property type="entry name" value="Tscrpt_reg_HTH_GntR"/>
</dbReference>
<dbReference type="Gene3D" id="1.10.10.10">
    <property type="entry name" value="Winged helix-like DNA-binding domain superfamily/Winged helix DNA-binding domain"/>
    <property type="match status" value="1"/>
</dbReference>